<gene>
    <name evidence="3" type="ORF">PC9H_010944</name>
</gene>
<organism evidence="3 4">
    <name type="scientific">Pleurotus ostreatus</name>
    <name type="common">Oyster mushroom</name>
    <name type="synonym">White-rot fungus</name>
    <dbReference type="NCBI Taxonomy" id="5322"/>
    <lineage>
        <taxon>Eukaryota</taxon>
        <taxon>Fungi</taxon>
        <taxon>Dikarya</taxon>
        <taxon>Basidiomycota</taxon>
        <taxon>Agaricomycotina</taxon>
        <taxon>Agaricomycetes</taxon>
        <taxon>Agaricomycetidae</taxon>
        <taxon>Agaricales</taxon>
        <taxon>Pleurotineae</taxon>
        <taxon>Pleurotaceae</taxon>
        <taxon>Pleurotus</taxon>
    </lineage>
</organism>
<feature type="region of interest" description="Disordered" evidence="1">
    <location>
        <begin position="482"/>
        <end position="527"/>
    </location>
</feature>
<keyword evidence="2" id="KW-0732">Signal</keyword>
<sequence length="628" mass="66865">MKSAFGLAILAATLATGLGHNDWSKPCFNGECAYDLPDHLGQSGTVKLMAKSPHAIADITPAAGWVVLDCDPNALSQDIRLVCQNDDTEASGCSHFFEGSGPVHKYVRLPESCSSSPFARISKYWVHDDQSVGAHHQVTRRDGVAPQVLAISIDDKFDQADHSLHGDVDFIAYGITEPGVDTNFAIPDDLASPEAVEAFMNYAMDQLMDKSRPSTPTSPRGSTPAFKFTKIDAYIQPYYFNGPPGAPPKIDYPTGKDVVKKDDSGSFGSSTDAWRSFEIKSEDLQCKFPVKYNTTASGGLAVTGKVDTFFWGKLKWGGVATGKNGILDRIFGFFDGLEAHMRHELSLNGKFGWEVENPPWGIPGVTALEFGLAKLGLLGGIKLEASVSAEASLELTTKLQYGVQQGVITIPPKSGSKLKPYFNSTEVGAKYGAAGKAKGAVEIAVTPKLLLGAAAGGGKPTTANGFVGFEFKLSAEVEVSKTFAESSGSSSPPSSPRGRRAIEERASRPSSPKSPRPSSPSPSSGSGVEAGYCVKFAIDGHVGAEAKFWGMGPSVKVSFWTWEFVLAQAGDSCKPEKRSMISKRGSISSLMAKVKGKAECPAIPLSAAKSFIKKTLIDPKKWKLLSGN</sequence>
<protein>
    <submittedName>
        <fullName evidence="3">Uncharacterized protein</fullName>
    </submittedName>
</protein>
<feature type="chain" id="PRO_5034319986" evidence="2">
    <location>
        <begin position="20"/>
        <end position="628"/>
    </location>
</feature>
<feature type="signal peptide" evidence="2">
    <location>
        <begin position="1"/>
        <end position="19"/>
    </location>
</feature>
<dbReference type="RefSeq" id="XP_036627817.1">
    <property type="nucleotide sequence ID" value="XM_036780434.1"/>
</dbReference>
<comment type="caution">
    <text evidence="3">The sequence shown here is derived from an EMBL/GenBank/DDBJ whole genome shotgun (WGS) entry which is preliminary data.</text>
</comment>
<proteinExistence type="predicted"/>
<dbReference type="Proteomes" id="UP000623687">
    <property type="component" value="Unassembled WGS sequence"/>
</dbReference>
<dbReference type="OrthoDB" id="73875at2759"/>
<dbReference type="VEuPathDB" id="FungiDB:PC9H_010944"/>
<keyword evidence="4" id="KW-1185">Reference proteome</keyword>
<evidence type="ECO:0000313" key="3">
    <source>
        <dbReference type="EMBL" id="KAF7422785.1"/>
    </source>
</evidence>
<name>A0A8H6ZKU0_PLEOS</name>
<dbReference type="AlphaFoldDB" id="A0A8H6ZKU0"/>
<accession>A0A8H6ZKU0</accession>
<dbReference type="GeneID" id="59380762"/>
<evidence type="ECO:0000256" key="2">
    <source>
        <dbReference type="SAM" id="SignalP"/>
    </source>
</evidence>
<dbReference type="EMBL" id="JACETU010000008">
    <property type="protein sequence ID" value="KAF7422785.1"/>
    <property type="molecule type" value="Genomic_DNA"/>
</dbReference>
<evidence type="ECO:0000256" key="1">
    <source>
        <dbReference type="SAM" id="MobiDB-lite"/>
    </source>
</evidence>
<evidence type="ECO:0000313" key="4">
    <source>
        <dbReference type="Proteomes" id="UP000623687"/>
    </source>
</evidence>
<reference evidence="3" key="1">
    <citation type="submission" date="2019-07" db="EMBL/GenBank/DDBJ databases">
        <authorList>
            <person name="Palmer J.M."/>
        </authorList>
    </citation>
    <scope>NUCLEOTIDE SEQUENCE</scope>
    <source>
        <strain evidence="3">PC9</strain>
    </source>
</reference>